<protein>
    <submittedName>
        <fullName evidence="2">Uncharacterized protein</fullName>
    </submittedName>
</protein>
<keyword evidence="3" id="KW-1185">Reference proteome</keyword>
<feature type="signal peptide" evidence="1">
    <location>
        <begin position="1"/>
        <end position="20"/>
    </location>
</feature>
<dbReference type="Proteomes" id="UP000805841">
    <property type="component" value="Unassembled WGS sequence"/>
</dbReference>
<keyword evidence="1" id="KW-0732">Signal</keyword>
<accession>A0ABR7ZA54</accession>
<gene>
    <name evidence="2" type="ORF">HAQ05_26620</name>
</gene>
<proteinExistence type="predicted"/>
<dbReference type="RefSeq" id="WP_190427012.1">
    <property type="nucleotide sequence ID" value="NZ_JAAOCA010000060.1"/>
</dbReference>
<dbReference type="EMBL" id="JAAOCA010000060">
    <property type="protein sequence ID" value="MBD1602257.1"/>
    <property type="molecule type" value="Genomic_DNA"/>
</dbReference>
<organism evidence="2 3">
    <name type="scientific">Pseudomonas typographi</name>
    <dbReference type="NCBI Taxonomy" id="2715964"/>
    <lineage>
        <taxon>Bacteria</taxon>
        <taxon>Pseudomonadati</taxon>
        <taxon>Pseudomonadota</taxon>
        <taxon>Gammaproteobacteria</taxon>
        <taxon>Pseudomonadales</taxon>
        <taxon>Pseudomonadaceae</taxon>
        <taxon>Pseudomonas</taxon>
    </lineage>
</organism>
<feature type="chain" id="PRO_5045164710" evidence="1">
    <location>
        <begin position="21"/>
        <end position="114"/>
    </location>
</feature>
<evidence type="ECO:0000313" key="2">
    <source>
        <dbReference type="EMBL" id="MBD1602257.1"/>
    </source>
</evidence>
<evidence type="ECO:0000313" key="3">
    <source>
        <dbReference type="Proteomes" id="UP000805841"/>
    </source>
</evidence>
<reference evidence="2 3" key="1">
    <citation type="journal article" date="2020" name="Insects">
        <title>Bacteria Belonging to Pseudomonas typographi sp. nov. from the Bark Beetle Ips typographus Have Genomic Potential to Aid in the Host Ecology.</title>
        <authorList>
            <person name="Peral-Aranega E."/>
            <person name="Saati-Santamaria Z."/>
            <person name="Kolarik M."/>
            <person name="Rivas R."/>
            <person name="Garcia-Fraile P."/>
        </authorList>
    </citation>
    <scope>NUCLEOTIDE SEQUENCE [LARGE SCALE GENOMIC DNA]</scope>
    <source>
        <strain evidence="2 3">CA3A</strain>
    </source>
</reference>
<name>A0ABR7ZA54_9PSED</name>
<evidence type="ECO:0000256" key="1">
    <source>
        <dbReference type="SAM" id="SignalP"/>
    </source>
</evidence>
<comment type="caution">
    <text evidence="2">The sequence shown here is derived from an EMBL/GenBank/DDBJ whole genome shotgun (WGS) entry which is preliminary data.</text>
</comment>
<sequence>MKITWIVGMAMLVGNFSVGAAEFTKAQKSKIEEAVKDRLSDPDSAKFKFPPYKGGDVYCGTVNAKNKMGGYVGFSPFQIFVLSGGKSFMLIGVGGDESSSYVLNKSCDDAGYSL</sequence>